<protein>
    <submittedName>
        <fullName evidence="1">Uncharacterized protein</fullName>
    </submittedName>
</protein>
<reference evidence="1 2" key="1">
    <citation type="submission" date="2020-08" db="EMBL/GenBank/DDBJ databases">
        <title>Genomic Encyclopedia of Type Strains, Phase IV (KMG-IV): sequencing the most valuable type-strain genomes for metagenomic binning, comparative biology and taxonomic classification.</title>
        <authorList>
            <person name="Goeker M."/>
        </authorList>
    </citation>
    <scope>NUCLEOTIDE SEQUENCE [LARGE SCALE GENOMIC DNA]</scope>
    <source>
        <strain evidence="1 2">DSM 45615</strain>
    </source>
</reference>
<organism evidence="1 2">
    <name type="scientific">Thermocatellispora tengchongensis</name>
    <dbReference type="NCBI Taxonomy" id="1073253"/>
    <lineage>
        <taxon>Bacteria</taxon>
        <taxon>Bacillati</taxon>
        <taxon>Actinomycetota</taxon>
        <taxon>Actinomycetes</taxon>
        <taxon>Streptosporangiales</taxon>
        <taxon>Streptosporangiaceae</taxon>
        <taxon>Thermocatellispora</taxon>
    </lineage>
</organism>
<evidence type="ECO:0000313" key="2">
    <source>
        <dbReference type="Proteomes" id="UP000578449"/>
    </source>
</evidence>
<dbReference type="AlphaFoldDB" id="A0A840PQH0"/>
<dbReference type="EMBL" id="JACHGN010000029">
    <property type="protein sequence ID" value="MBB5139327.1"/>
    <property type="molecule type" value="Genomic_DNA"/>
</dbReference>
<comment type="caution">
    <text evidence="1">The sequence shown here is derived from an EMBL/GenBank/DDBJ whole genome shotgun (WGS) entry which is preliminary data.</text>
</comment>
<dbReference type="Proteomes" id="UP000578449">
    <property type="component" value="Unassembled WGS sequence"/>
</dbReference>
<sequence length="85" mass="9948">MRARRDEPPRRSWLLTFEQWRAFHDGVIDGSVMPQFDRGYAWVSFPGHSERMLVSLECWGRFVSGVALGAYQVTFYPRQPRAGRD</sequence>
<name>A0A840PQH0_9ACTN</name>
<dbReference type="RefSeq" id="WP_185056165.1">
    <property type="nucleotide sequence ID" value="NZ_BAABIX010000029.1"/>
</dbReference>
<proteinExistence type="predicted"/>
<accession>A0A840PQH0</accession>
<gene>
    <name evidence="1" type="ORF">HNP84_009090</name>
</gene>
<evidence type="ECO:0000313" key="1">
    <source>
        <dbReference type="EMBL" id="MBB5139327.1"/>
    </source>
</evidence>
<keyword evidence="2" id="KW-1185">Reference proteome</keyword>